<feature type="DNA-binding region" description="H-T-H motif" evidence="4">
    <location>
        <begin position="36"/>
        <end position="55"/>
    </location>
</feature>
<sequence>MVTTKPARPRIEGAREREIYDAAVDVVTELGYDRVTLDEVATRAGASKASLYRRWGDKSAVLSAAICAQPDDALELPDTGSAVDDLTALCATPGFFDADRAGVISGLATALHREPGKHEAVRERLVHDGTKHVRALLERAVERGEVSKDADVDLLSAVIPAMVLFQMTYRTPGSFDDDFVCRVVTEILVPVLDSRK</sequence>
<reference evidence="6 7" key="1">
    <citation type="submission" date="2015-07" db="EMBL/GenBank/DDBJ databases">
        <title>Complete genome sequence of Mycobacterium goodii X7B, a facultative thermophilic biodesulfurizing bacterium.</title>
        <authorList>
            <person name="Yu B."/>
            <person name="Li F."/>
            <person name="Xu P."/>
        </authorList>
    </citation>
    <scope>NUCLEOTIDE SEQUENCE [LARGE SCALE GENOMIC DNA]</scope>
    <source>
        <strain evidence="6 7">X7B</strain>
    </source>
</reference>
<dbReference type="PRINTS" id="PR00455">
    <property type="entry name" value="HTHTETR"/>
</dbReference>
<evidence type="ECO:0000256" key="2">
    <source>
        <dbReference type="ARBA" id="ARBA00023125"/>
    </source>
</evidence>
<keyword evidence="3" id="KW-0804">Transcription</keyword>
<name>A0A0K0XAB4_MYCGD</name>
<organism evidence="6 7">
    <name type="scientific">Mycolicibacterium goodii</name>
    <name type="common">Mycobacterium goodii</name>
    <dbReference type="NCBI Taxonomy" id="134601"/>
    <lineage>
        <taxon>Bacteria</taxon>
        <taxon>Bacillati</taxon>
        <taxon>Actinomycetota</taxon>
        <taxon>Actinomycetes</taxon>
        <taxon>Mycobacteriales</taxon>
        <taxon>Mycobacteriaceae</taxon>
        <taxon>Mycolicibacterium</taxon>
    </lineage>
</organism>
<dbReference type="EMBL" id="CP012150">
    <property type="protein sequence ID" value="AKS34338.1"/>
    <property type="molecule type" value="Genomic_DNA"/>
</dbReference>
<dbReference type="KEGG" id="mgo:AFA91_23350"/>
<evidence type="ECO:0000313" key="6">
    <source>
        <dbReference type="EMBL" id="AKS34338.1"/>
    </source>
</evidence>
<dbReference type="Pfam" id="PF16859">
    <property type="entry name" value="TetR_C_11"/>
    <property type="match status" value="1"/>
</dbReference>
<accession>A0A0K0XAB4</accession>
<dbReference type="Gene3D" id="1.10.10.60">
    <property type="entry name" value="Homeodomain-like"/>
    <property type="match status" value="1"/>
</dbReference>
<dbReference type="Pfam" id="PF00440">
    <property type="entry name" value="TetR_N"/>
    <property type="match status" value="1"/>
</dbReference>
<proteinExistence type="predicted"/>
<gene>
    <name evidence="6" type="ORF">AFA91_23350</name>
</gene>
<dbReference type="InterPro" id="IPR001647">
    <property type="entry name" value="HTH_TetR"/>
</dbReference>
<evidence type="ECO:0000256" key="4">
    <source>
        <dbReference type="PROSITE-ProRule" id="PRU00335"/>
    </source>
</evidence>
<dbReference type="GO" id="GO:0000976">
    <property type="term" value="F:transcription cis-regulatory region binding"/>
    <property type="evidence" value="ECO:0007669"/>
    <property type="project" value="TreeGrafter"/>
</dbReference>
<dbReference type="InterPro" id="IPR050109">
    <property type="entry name" value="HTH-type_TetR-like_transc_reg"/>
</dbReference>
<evidence type="ECO:0000313" key="7">
    <source>
        <dbReference type="Proteomes" id="UP000062255"/>
    </source>
</evidence>
<dbReference type="SUPFAM" id="SSF46689">
    <property type="entry name" value="Homeodomain-like"/>
    <property type="match status" value="1"/>
</dbReference>
<protein>
    <recommendedName>
        <fullName evidence="5">HTH tetR-type domain-containing protein</fullName>
    </recommendedName>
</protein>
<dbReference type="GO" id="GO:0003700">
    <property type="term" value="F:DNA-binding transcription factor activity"/>
    <property type="evidence" value="ECO:0007669"/>
    <property type="project" value="TreeGrafter"/>
</dbReference>
<dbReference type="PROSITE" id="PS01081">
    <property type="entry name" value="HTH_TETR_1"/>
    <property type="match status" value="1"/>
</dbReference>
<dbReference type="InterPro" id="IPR009057">
    <property type="entry name" value="Homeodomain-like_sf"/>
</dbReference>
<dbReference type="PROSITE" id="PS50977">
    <property type="entry name" value="HTH_TETR_2"/>
    <property type="match status" value="1"/>
</dbReference>
<dbReference type="InterPro" id="IPR036271">
    <property type="entry name" value="Tet_transcr_reg_TetR-rel_C_sf"/>
</dbReference>
<dbReference type="PANTHER" id="PTHR30055">
    <property type="entry name" value="HTH-TYPE TRANSCRIPTIONAL REGULATOR RUTR"/>
    <property type="match status" value="1"/>
</dbReference>
<evidence type="ECO:0000256" key="1">
    <source>
        <dbReference type="ARBA" id="ARBA00023015"/>
    </source>
</evidence>
<dbReference type="PATRIC" id="fig|134601.6.peg.4828"/>
<keyword evidence="1" id="KW-0805">Transcription regulation</keyword>
<evidence type="ECO:0000256" key="3">
    <source>
        <dbReference type="ARBA" id="ARBA00023163"/>
    </source>
</evidence>
<evidence type="ECO:0000259" key="5">
    <source>
        <dbReference type="PROSITE" id="PS50977"/>
    </source>
</evidence>
<dbReference type="SUPFAM" id="SSF48498">
    <property type="entry name" value="Tetracyclin repressor-like, C-terminal domain"/>
    <property type="match status" value="1"/>
</dbReference>
<dbReference type="PANTHER" id="PTHR30055:SF148">
    <property type="entry name" value="TETR-FAMILY TRANSCRIPTIONAL REGULATOR"/>
    <property type="match status" value="1"/>
</dbReference>
<feature type="domain" description="HTH tetR-type" evidence="5">
    <location>
        <begin position="13"/>
        <end position="73"/>
    </location>
</feature>
<dbReference type="Proteomes" id="UP000062255">
    <property type="component" value="Chromosome"/>
</dbReference>
<dbReference type="InterPro" id="IPR023772">
    <property type="entry name" value="DNA-bd_HTH_TetR-type_CS"/>
</dbReference>
<keyword evidence="2 4" id="KW-0238">DNA-binding</keyword>
<dbReference type="AlphaFoldDB" id="A0A0K0XAB4"/>
<dbReference type="STRING" id="134601.AFA91_23350"/>
<dbReference type="InterPro" id="IPR011075">
    <property type="entry name" value="TetR_C"/>
</dbReference>
<dbReference type="Gene3D" id="1.10.357.10">
    <property type="entry name" value="Tetracycline Repressor, domain 2"/>
    <property type="match status" value="1"/>
</dbReference>